<comment type="caution">
    <text evidence="10">The sequence shown here is derived from an EMBL/GenBank/DDBJ whole genome shotgun (WGS) entry which is preliminary data.</text>
</comment>
<dbReference type="PANTHER" id="PTHR12632">
    <property type="entry name" value="TRANSCRIPTION FACTOR NF-Y ALPHA-RELATED"/>
    <property type="match status" value="1"/>
</dbReference>
<proteinExistence type="inferred from homology"/>
<keyword evidence="5 7" id="KW-0804">Transcription</keyword>
<dbReference type="SMART" id="SM00521">
    <property type="entry name" value="CBF"/>
    <property type="match status" value="1"/>
</dbReference>
<evidence type="ECO:0000256" key="5">
    <source>
        <dbReference type="ARBA" id="ARBA00023163"/>
    </source>
</evidence>
<reference evidence="10" key="1">
    <citation type="submission" date="2021-02" db="EMBL/GenBank/DDBJ databases">
        <authorList>
            <person name="Nowell W R."/>
        </authorList>
    </citation>
    <scope>NUCLEOTIDE SEQUENCE</scope>
</reference>
<evidence type="ECO:0000256" key="2">
    <source>
        <dbReference type="ARBA" id="ARBA00023015"/>
    </source>
</evidence>
<comment type="subunit">
    <text evidence="7">Heterotrimer.</text>
</comment>
<evidence type="ECO:0000256" key="1">
    <source>
        <dbReference type="ARBA" id="ARBA00004123"/>
    </source>
</evidence>
<evidence type="ECO:0000313" key="11">
    <source>
        <dbReference type="Proteomes" id="UP000682733"/>
    </source>
</evidence>
<keyword evidence="6 7" id="KW-0539">Nucleus</keyword>
<sequence>MDNGNGQSMLQASQNTNGDTQQSSSSSGVIVLNNNNDLRSVGGNQSRIVTLADGSSPDRVKRIILNTNSPSTTSTATTLPQGQILQTADGQLIILQSAEQQSTQAQYVQVGGQILQLSGLQSSQQPQTITIPAGALQLGGNNQILQLATTPSKMQTATTNSTLQQNGTVIMMVPGNSGQLQAVQMQTNETATEEEPLYVNAKQYHRILKRRAARAKLESEGRIPRERKKFLHESRHRHAMNRIRGSGGRFAAGSKKQAQPSAATDLHLQQQQQLQTQPMQIISHPQTTLALVGSKAIKAPTRASEVIKVEYAR</sequence>
<name>A0A8S2P8B5_9BILA</name>
<evidence type="ECO:0000313" key="9">
    <source>
        <dbReference type="EMBL" id="CAF1228175.1"/>
    </source>
</evidence>
<evidence type="ECO:0000256" key="4">
    <source>
        <dbReference type="ARBA" id="ARBA00023159"/>
    </source>
</evidence>
<dbReference type="AlphaFoldDB" id="A0A8S2P8B5"/>
<dbReference type="Proteomes" id="UP000682733">
    <property type="component" value="Unassembled WGS sequence"/>
</dbReference>
<evidence type="ECO:0000256" key="3">
    <source>
        <dbReference type="ARBA" id="ARBA00023125"/>
    </source>
</evidence>
<comment type="function">
    <text evidence="7">Component of the sequence-specific heterotrimeric transcription factor (NF-Y) which specifically recognizes a 5'-CCAAT-3' box motif found in the promoters of its target genes.</text>
</comment>
<dbReference type="EMBL" id="CAJOBA010037125">
    <property type="protein sequence ID" value="CAF4036299.1"/>
    <property type="molecule type" value="Genomic_DNA"/>
</dbReference>
<dbReference type="PRINTS" id="PR00616">
    <property type="entry name" value="CCAATSUBUNTB"/>
</dbReference>
<feature type="region of interest" description="Disordered" evidence="8">
    <location>
        <begin position="1"/>
        <end position="30"/>
    </location>
</feature>
<accession>A0A8S2P8B5</accession>
<evidence type="ECO:0000256" key="7">
    <source>
        <dbReference type="RuleBase" id="RU367155"/>
    </source>
</evidence>
<dbReference type="GO" id="GO:0003677">
    <property type="term" value="F:DNA binding"/>
    <property type="evidence" value="ECO:0007669"/>
    <property type="project" value="UniProtKB-KW"/>
</dbReference>
<dbReference type="GO" id="GO:0016602">
    <property type="term" value="C:CCAAT-binding factor complex"/>
    <property type="evidence" value="ECO:0007669"/>
    <property type="project" value="InterPro"/>
</dbReference>
<dbReference type="InterPro" id="IPR001289">
    <property type="entry name" value="NFYA"/>
</dbReference>
<keyword evidence="4" id="KW-0010">Activator</keyword>
<dbReference type="PROSITE" id="PS00686">
    <property type="entry name" value="NFYA_HAP2_1"/>
    <property type="match status" value="1"/>
</dbReference>
<dbReference type="Pfam" id="PF02045">
    <property type="entry name" value="CBFB_NFYA"/>
    <property type="match status" value="1"/>
</dbReference>
<protein>
    <recommendedName>
        <fullName evidence="7">Nuclear transcription factor Y subunit</fullName>
    </recommendedName>
</protein>
<evidence type="ECO:0000256" key="6">
    <source>
        <dbReference type="ARBA" id="ARBA00023242"/>
    </source>
</evidence>
<evidence type="ECO:0000313" key="10">
    <source>
        <dbReference type="EMBL" id="CAF4036299.1"/>
    </source>
</evidence>
<dbReference type="Proteomes" id="UP000677228">
    <property type="component" value="Unassembled WGS sequence"/>
</dbReference>
<dbReference type="GO" id="GO:0003700">
    <property type="term" value="F:DNA-binding transcription factor activity"/>
    <property type="evidence" value="ECO:0007669"/>
    <property type="project" value="UniProtKB-UniRule"/>
</dbReference>
<comment type="subcellular location">
    <subcellularLocation>
        <location evidence="1 7">Nucleus</location>
    </subcellularLocation>
</comment>
<dbReference type="EMBL" id="CAJNOK010015578">
    <property type="protein sequence ID" value="CAF1228175.1"/>
    <property type="molecule type" value="Genomic_DNA"/>
</dbReference>
<dbReference type="PROSITE" id="PS51152">
    <property type="entry name" value="NFYA_HAP2_2"/>
    <property type="match status" value="1"/>
</dbReference>
<dbReference type="Gene3D" id="6.10.250.2430">
    <property type="match status" value="1"/>
</dbReference>
<keyword evidence="3 7" id="KW-0238">DNA-binding</keyword>
<comment type="similarity">
    <text evidence="7">Belongs to the NFYA/HAP2 subunit family.</text>
</comment>
<dbReference type="InterPro" id="IPR018362">
    <property type="entry name" value="CCAAT-binding_factor_CS"/>
</dbReference>
<organism evidence="10 11">
    <name type="scientific">Didymodactylos carnosus</name>
    <dbReference type="NCBI Taxonomy" id="1234261"/>
    <lineage>
        <taxon>Eukaryota</taxon>
        <taxon>Metazoa</taxon>
        <taxon>Spiralia</taxon>
        <taxon>Gnathifera</taxon>
        <taxon>Rotifera</taxon>
        <taxon>Eurotatoria</taxon>
        <taxon>Bdelloidea</taxon>
        <taxon>Philodinida</taxon>
        <taxon>Philodinidae</taxon>
        <taxon>Didymodactylos</taxon>
    </lineage>
</organism>
<evidence type="ECO:0000256" key="8">
    <source>
        <dbReference type="SAM" id="MobiDB-lite"/>
    </source>
</evidence>
<keyword evidence="2 7" id="KW-0805">Transcription regulation</keyword>
<gene>
    <name evidence="9" type="ORF">OVA965_LOCUS25246</name>
    <name evidence="10" type="ORF">TMI583_LOCUS25975</name>
</gene>